<organism evidence="2 3">
    <name type="scientific">Saccharothrix texasensis</name>
    <dbReference type="NCBI Taxonomy" id="103734"/>
    <lineage>
        <taxon>Bacteria</taxon>
        <taxon>Bacillati</taxon>
        <taxon>Actinomycetota</taxon>
        <taxon>Actinomycetes</taxon>
        <taxon>Pseudonocardiales</taxon>
        <taxon>Pseudonocardiaceae</taxon>
        <taxon>Saccharothrix</taxon>
    </lineage>
</organism>
<evidence type="ECO:0000313" key="2">
    <source>
        <dbReference type="EMBL" id="ROP40553.1"/>
    </source>
</evidence>
<feature type="region of interest" description="Disordered" evidence="1">
    <location>
        <begin position="86"/>
        <end position="105"/>
    </location>
</feature>
<protein>
    <submittedName>
        <fullName evidence="2">Uncharacterized protein</fullName>
    </submittedName>
</protein>
<evidence type="ECO:0000256" key="1">
    <source>
        <dbReference type="SAM" id="MobiDB-lite"/>
    </source>
</evidence>
<accession>A0A3N1HDG9</accession>
<dbReference type="OrthoDB" id="3698637at2"/>
<proteinExistence type="predicted"/>
<evidence type="ECO:0000313" key="3">
    <source>
        <dbReference type="Proteomes" id="UP000268727"/>
    </source>
</evidence>
<dbReference type="EMBL" id="RJKM01000001">
    <property type="protein sequence ID" value="ROP40553.1"/>
    <property type="molecule type" value="Genomic_DNA"/>
</dbReference>
<reference evidence="2 3" key="1">
    <citation type="submission" date="2018-11" db="EMBL/GenBank/DDBJ databases">
        <title>Sequencing the genomes of 1000 actinobacteria strains.</title>
        <authorList>
            <person name="Klenk H.-P."/>
        </authorList>
    </citation>
    <scope>NUCLEOTIDE SEQUENCE [LARGE SCALE GENOMIC DNA]</scope>
    <source>
        <strain evidence="2 3">DSM 44231</strain>
    </source>
</reference>
<keyword evidence="3" id="KW-1185">Reference proteome</keyword>
<name>A0A3N1HDG9_9PSEU</name>
<dbReference type="Proteomes" id="UP000268727">
    <property type="component" value="Unassembled WGS sequence"/>
</dbReference>
<feature type="region of interest" description="Disordered" evidence="1">
    <location>
        <begin position="179"/>
        <end position="198"/>
    </location>
</feature>
<comment type="caution">
    <text evidence="2">The sequence shown here is derived from an EMBL/GenBank/DDBJ whole genome shotgun (WGS) entry which is preliminary data.</text>
</comment>
<sequence length="198" mass="20304">MGGVAVVLGSCALSFAAGCVLTAIMLRREQPPEPAAHPVPAAPAPLFEPRFPPEDYATRPIHRNPVMGFPTALPAPERLRSAPLPPRPNLVVVPDPVAEGGKPARPDEVRRMHVVRTEPEPPARADPVDPLVTVDESIEPGSVPAGPAEPVELVSVPAGSVEPAGSSGETAAVVVEPGGAEESGGAEEPGVVQVVARP</sequence>
<dbReference type="RefSeq" id="WP_123745837.1">
    <property type="nucleotide sequence ID" value="NZ_RJKM01000001.1"/>
</dbReference>
<dbReference type="AlphaFoldDB" id="A0A3N1HDG9"/>
<gene>
    <name evidence="2" type="ORF">EDD40_5965</name>
</gene>